<protein>
    <recommendedName>
        <fullName evidence="3">Bet v I/Major latex protein domain-containing protein</fullName>
    </recommendedName>
</protein>
<dbReference type="Pfam" id="PF00407">
    <property type="entry name" value="Bet_v_1"/>
    <property type="match status" value="1"/>
</dbReference>
<evidence type="ECO:0000313" key="5">
    <source>
        <dbReference type="Proteomes" id="UP000316621"/>
    </source>
</evidence>
<keyword evidence="2" id="KW-0017">Alkaloid metabolism</keyword>
<dbReference type="InterPro" id="IPR050279">
    <property type="entry name" value="Plant_def-hormone_signal"/>
</dbReference>
<dbReference type="Proteomes" id="UP000316621">
    <property type="component" value="Chromosome 2"/>
</dbReference>
<keyword evidence="5" id="KW-1185">Reference proteome</keyword>
<dbReference type="AlphaFoldDB" id="A0A4Y7ISC6"/>
<proteinExistence type="inferred from homology"/>
<dbReference type="EMBL" id="CM010716">
    <property type="protein sequence ID" value="RZC50388.1"/>
    <property type="molecule type" value="Genomic_DNA"/>
</dbReference>
<dbReference type="GO" id="GO:0004864">
    <property type="term" value="F:protein phosphatase inhibitor activity"/>
    <property type="evidence" value="ECO:0007669"/>
    <property type="project" value="TreeGrafter"/>
</dbReference>
<comment type="similarity">
    <text evidence="1">Belongs to the BetVI family.</text>
</comment>
<dbReference type="SUPFAM" id="SSF55961">
    <property type="entry name" value="Bet v1-like"/>
    <property type="match status" value="1"/>
</dbReference>
<dbReference type="GO" id="GO:0009738">
    <property type="term" value="P:abscisic acid-activated signaling pathway"/>
    <property type="evidence" value="ECO:0007669"/>
    <property type="project" value="TreeGrafter"/>
</dbReference>
<sequence length="164" mass="18413">MRYEFMNEIEVDASADEVWAIYSDPNFCKLVVQILSGILESKDVVEGDGRNVRSILRVVFLPGHVPGMYKEKFVTIDNEKRLKEIQMIEGGYLEMRFTFCMLSFEILAKESNLCVIKTVTKYEISDELATGVTAHLNNSLDTLVTLARGVSGHISQQKTGSIAN</sequence>
<dbReference type="GO" id="GO:0009820">
    <property type="term" value="P:alkaloid metabolic process"/>
    <property type="evidence" value="ECO:0007669"/>
    <property type="project" value="UniProtKB-KW"/>
</dbReference>
<dbReference type="PANTHER" id="PTHR31213">
    <property type="entry name" value="OS08G0374000 PROTEIN-RELATED"/>
    <property type="match status" value="1"/>
</dbReference>
<dbReference type="Gene3D" id="3.30.530.20">
    <property type="match status" value="1"/>
</dbReference>
<evidence type="ECO:0000256" key="1">
    <source>
        <dbReference type="ARBA" id="ARBA00009744"/>
    </source>
</evidence>
<dbReference type="GO" id="GO:0005634">
    <property type="term" value="C:nucleus"/>
    <property type="evidence" value="ECO:0007669"/>
    <property type="project" value="TreeGrafter"/>
</dbReference>
<dbReference type="InterPro" id="IPR023393">
    <property type="entry name" value="START-like_dom_sf"/>
</dbReference>
<evidence type="ECO:0000313" key="4">
    <source>
        <dbReference type="EMBL" id="RZC50388.1"/>
    </source>
</evidence>
<evidence type="ECO:0000256" key="2">
    <source>
        <dbReference type="ARBA" id="ARBA00022589"/>
    </source>
</evidence>
<dbReference type="OMA" id="YRYRFQI"/>
<organism evidence="4 5">
    <name type="scientific">Papaver somniferum</name>
    <name type="common">Opium poppy</name>
    <dbReference type="NCBI Taxonomy" id="3469"/>
    <lineage>
        <taxon>Eukaryota</taxon>
        <taxon>Viridiplantae</taxon>
        <taxon>Streptophyta</taxon>
        <taxon>Embryophyta</taxon>
        <taxon>Tracheophyta</taxon>
        <taxon>Spermatophyta</taxon>
        <taxon>Magnoliopsida</taxon>
        <taxon>Ranunculales</taxon>
        <taxon>Papaveraceae</taxon>
        <taxon>Papaveroideae</taxon>
        <taxon>Papaver</taxon>
    </lineage>
</organism>
<dbReference type="GO" id="GO:0006952">
    <property type="term" value="P:defense response"/>
    <property type="evidence" value="ECO:0007669"/>
    <property type="project" value="InterPro"/>
</dbReference>
<accession>A0A4Y7ISC6</accession>
<dbReference type="GO" id="GO:0005737">
    <property type="term" value="C:cytoplasm"/>
    <property type="evidence" value="ECO:0007669"/>
    <property type="project" value="TreeGrafter"/>
</dbReference>
<dbReference type="GO" id="GO:0038023">
    <property type="term" value="F:signaling receptor activity"/>
    <property type="evidence" value="ECO:0007669"/>
    <property type="project" value="TreeGrafter"/>
</dbReference>
<dbReference type="GO" id="GO:0010427">
    <property type="term" value="F:abscisic acid binding"/>
    <property type="evidence" value="ECO:0007669"/>
    <property type="project" value="TreeGrafter"/>
</dbReference>
<dbReference type="PANTHER" id="PTHR31213:SF19">
    <property type="entry name" value="BET V I_MAJOR LATEX PROTEIN DOMAIN-CONTAINING PROTEIN"/>
    <property type="match status" value="1"/>
</dbReference>
<name>A0A4Y7ISC6_PAPSO</name>
<evidence type="ECO:0000259" key="3">
    <source>
        <dbReference type="Pfam" id="PF00407"/>
    </source>
</evidence>
<gene>
    <name evidence="4" type="ORF">C5167_018809</name>
</gene>
<dbReference type="InterPro" id="IPR000916">
    <property type="entry name" value="Bet_v_I/MLP"/>
</dbReference>
<dbReference type="Gramene" id="RZC50388">
    <property type="protein sequence ID" value="RZC50388"/>
    <property type="gene ID" value="C5167_018809"/>
</dbReference>
<feature type="domain" description="Bet v I/Major latex protein" evidence="3">
    <location>
        <begin position="4"/>
        <end position="153"/>
    </location>
</feature>
<reference evidence="4 5" key="1">
    <citation type="journal article" date="2018" name="Science">
        <title>The opium poppy genome and morphinan production.</title>
        <authorList>
            <person name="Guo L."/>
            <person name="Winzer T."/>
            <person name="Yang X."/>
            <person name="Li Y."/>
            <person name="Ning Z."/>
            <person name="He Z."/>
            <person name="Teodor R."/>
            <person name="Lu Y."/>
            <person name="Bowser T.A."/>
            <person name="Graham I.A."/>
            <person name="Ye K."/>
        </authorList>
    </citation>
    <scope>NUCLEOTIDE SEQUENCE [LARGE SCALE GENOMIC DNA]</scope>
    <source>
        <strain evidence="5">cv. HN1</strain>
        <tissue evidence="4">Leaves</tissue>
    </source>
</reference>
<dbReference type="OrthoDB" id="1879545at2759"/>